<dbReference type="Proteomes" id="UP000321393">
    <property type="component" value="Unassembled WGS sequence"/>
</dbReference>
<name>A0A5A7U835_CUCMM</name>
<proteinExistence type="predicted"/>
<dbReference type="EMBL" id="SSTE01011829">
    <property type="protein sequence ID" value="KAA0050537.1"/>
    <property type="molecule type" value="Genomic_DNA"/>
</dbReference>
<organism evidence="2 3">
    <name type="scientific">Cucumis melo var. makuwa</name>
    <name type="common">Oriental melon</name>
    <dbReference type="NCBI Taxonomy" id="1194695"/>
    <lineage>
        <taxon>Eukaryota</taxon>
        <taxon>Viridiplantae</taxon>
        <taxon>Streptophyta</taxon>
        <taxon>Embryophyta</taxon>
        <taxon>Tracheophyta</taxon>
        <taxon>Spermatophyta</taxon>
        <taxon>Magnoliopsida</taxon>
        <taxon>eudicotyledons</taxon>
        <taxon>Gunneridae</taxon>
        <taxon>Pentapetalae</taxon>
        <taxon>rosids</taxon>
        <taxon>fabids</taxon>
        <taxon>Cucurbitales</taxon>
        <taxon>Cucurbitaceae</taxon>
        <taxon>Benincaseae</taxon>
        <taxon>Cucumis</taxon>
    </lineage>
</organism>
<protein>
    <submittedName>
        <fullName evidence="2">Uncharacterized protein</fullName>
    </submittedName>
</protein>
<reference evidence="2 3" key="1">
    <citation type="submission" date="2019-08" db="EMBL/GenBank/DDBJ databases">
        <title>Draft genome sequences of two oriental melons (Cucumis melo L. var makuwa).</title>
        <authorList>
            <person name="Kwon S.-Y."/>
        </authorList>
    </citation>
    <scope>NUCLEOTIDE SEQUENCE [LARGE SCALE GENOMIC DNA]</scope>
    <source>
        <strain evidence="3">cv. SW 3</strain>
        <tissue evidence="2">Leaf</tissue>
    </source>
</reference>
<dbReference type="AlphaFoldDB" id="A0A5A7U835"/>
<evidence type="ECO:0000256" key="1">
    <source>
        <dbReference type="SAM" id="MobiDB-lite"/>
    </source>
</evidence>
<gene>
    <name evidence="2" type="ORF">E6C27_scaffold175G001870</name>
</gene>
<evidence type="ECO:0000313" key="3">
    <source>
        <dbReference type="Proteomes" id="UP000321393"/>
    </source>
</evidence>
<sequence length="98" mass="11183">MNLEKRGKAKQQIYEFHWTVAPPTRKGLNMEAFLPFELENLRRKSEYTILLSTKSSISAPPGSCCYSTSHIPYSIAKREKKRPNPPTKDLVDPGTRGF</sequence>
<accession>A0A5A7U835</accession>
<dbReference type="OrthoDB" id="1706582at2759"/>
<comment type="caution">
    <text evidence="2">The sequence shown here is derived from an EMBL/GenBank/DDBJ whole genome shotgun (WGS) entry which is preliminary data.</text>
</comment>
<evidence type="ECO:0000313" key="2">
    <source>
        <dbReference type="EMBL" id="KAA0050537.1"/>
    </source>
</evidence>
<feature type="region of interest" description="Disordered" evidence="1">
    <location>
        <begin position="76"/>
        <end position="98"/>
    </location>
</feature>